<keyword evidence="3" id="KW-1185">Reference proteome</keyword>
<sequence>MVRASEASKKAATPAKRKKVRSLWWIVHSWLGLKLSIFLSFILLTGTLAVFAHEIDWLVTPAMRVTPQDAQQASWGKLAQAATRTDPSARLQTLYAPIDPWFAAEAWMDHGKGAPSRVYIDPWTAQVTGTHGWANAHRFLRQVHRHLMLPTKIGIPIVCSLALLLVISLVTGIVTYKKWWRGFLRRPRGGDARRLTGDLHRLGGLWSLWFVALIAVTGIWYLVETLGGNAPVPKLPQVTTSAPLPTGPALDRMVELVHRERPTLQIREIRFTQDNGLIFLGQDQAWLVRDRANGVAVDPSTGRVTMSLDGRDLSVHQRISEMADPLHFGTLGGIATKIIWFVFGALLTALAVTGATIYTLRLAKEGQAVQRNLKVAWTGMGAWAYVCTAFVLLALALTPGAIVGAS</sequence>
<dbReference type="InterPro" id="IPR005625">
    <property type="entry name" value="PepSY-ass_TM"/>
</dbReference>
<dbReference type="Proteomes" id="UP001556118">
    <property type="component" value="Unassembled WGS sequence"/>
</dbReference>
<name>A0ABV3RBX5_9SPHN</name>
<feature type="transmembrane region" description="Helical" evidence="1">
    <location>
        <begin position="23"/>
        <end position="51"/>
    </location>
</feature>
<dbReference type="PANTHER" id="PTHR34219:SF8">
    <property type="entry name" value="PEPSY DOMAIN-CONTAINING PROTEIN"/>
    <property type="match status" value="1"/>
</dbReference>
<organism evidence="2 3">
    <name type="scientific">Novosphingobium rhizovicinum</name>
    <dbReference type="NCBI Taxonomy" id="3228928"/>
    <lineage>
        <taxon>Bacteria</taxon>
        <taxon>Pseudomonadati</taxon>
        <taxon>Pseudomonadota</taxon>
        <taxon>Alphaproteobacteria</taxon>
        <taxon>Sphingomonadales</taxon>
        <taxon>Sphingomonadaceae</taxon>
        <taxon>Novosphingobium</taxon>
    </lineage>
</organism>
<keyword evidence="1" id="KW-0472">Membrane</keyword>
<keyword evidence="1" id="KW-1133">Transmembrane helix</keyword>
<dbReference type="RefSeq" id="WP_367773326.1">
    <property type="nucleotide sequence ID" value="NZ_JBFNXR010000034.1"/>
</dbReference>
<feature type="transmembrane region" description="Helical" evidence="1">
    <location>
        <begin position="153"/>
        <end position="176"/>
    </location>
</feature>
<dbReference type="Pfam" id="PF03929">
    <property type="entry name" value="PepSY_TM"/>
    <property type="match status" value="1"/>
</dbReference>
<reference evidence="2 3" key="1">
    <citation type="submission" date="2024-06" db="EMBL/GenBank/DDBJ databases">
        <title>Novosphingobium rhizovicinus M1R2S20.</title>
        <authorList>
            <person name="Sun J.-Q."/>
        </authorList>
    </citation>
    <scope>NUCLEOTIDE SEQUENCE [LARGE SCALE GENOMIC DNA]</scope>
    <source>
        <strain evidence="2 3">M1R2S20</strain>
    </source>
</reference>
<gene>
    <name evidence="2" type="ORF">ABUH87_10485</name>
</gene>
<protein>
    <submittedName>
        <fullName evidence="2">PepSY-associated TM helix domain-containing protein</fullName>
    </submittedName>
</protein>
<proteinExistence type="predicted"/>
<dbReference type="PANTHER" id="PTHR34219">
    <property type="entry name" value="IRON-REGULATED INNER MEMBRANE PROTEIN-RELATED"/>
    <property type="match status" value="1"/>
</dbReference>
<feature type="transmembrane region" description="Helical" evidence="1">
    <location>
        <begin position="381"/>
        <end position="403"/>
    </location>
</feature>
<feature type="transmembrane region" description="Helical" evidence="1">
    <location>
        <begin position="203"/>
        <end position="223"/>
    </location>
</feature>
<accession>A0ABV3RBX5</accession>
<feature type="transmembrane region" description="Helical" evidence="1">
    <location>
        <begin position="338"/>
        <end position="360"/>
    </location>
</feature>
<evidence type="ECO:0000313" key="3">
    <source>
        <dbReference type="Proteomes" id="UP001556118"/>
    </source>
</evidence>
<evidence type="ECO:0000313" key="2">
    <source>
        <dbReference type="EMBL" id="MEW9855589.1"/>
    </source>
</evidence>
<dbReference type="EMBL" id="JBFNXR010000034">
    <property type="protein sequence ID" value="MEW9855589.1"/>
    <property type="molecule type" value="Genomic_DNA"/>
</dbReference>
<evidence type="ECO:0000256" key="1">
    <source>
        <dbReference type="SAM" id="Phobius"/>
    </source>
</evidence>
<keyword evidence="1" id="KW-0812">Transmembrane</keyword>
<comment type="caution">
    <text evidence="2">The sequence shown here is derived from an EMBL/GenBank/DDBJ whole genome shotgun (WGS) entry which is preliminary data.</text>
</comment>